<reference evidence="2" key="1">
    <citation type="journal article" date="2020" name="mSystems">
        <title>Genome- and Community-Level Interaction Insights into Carbon Utilization and Element Cycling Functions of Hydrothermarchaeota in Hydrothermal Sediment.</title>
        <authorList>
            <person name="Zhou Z."/>
            <person name="Liu Y."/>
            <person name="Xu W."/>
            <person name="Pan J."/>
            <person name="Luo Z.H."/>
            <person name="Li M."/>
        </authorList>
    </citation>
    <scope>NUCLEOTIDE SEQUENCE [LARGE SCALE GENOMIC DNA]</scope>
    <source>
        <strain evidence="2">SpSt-914</strain>
    </source>
</reference>
<keyword evidence="1" id="KW-0812">Transmembrane</keyword>
<keyword evidence="1" id="KW-1133">Transmembrane helix</keyword>
<proteinExistence type="predicted"/>
<dbReference type="Pfam" id="PF07963">
    <property type="entry name" value="N_methyl"/>
    <property type="match status" value="1"/>
</dbReference>
<organism evidence="2">
    <name type="scientific">candidate division WOR-3 bacterium</name>
    <dbReference type="NCBI Taxonomy" id="2052148"/>
    <lineage>
        <taxon>Bacteria</taxon>
        <taxon>Bacteria division WOR-3</taxon>
    </lineage>
</organism>
<name>A0A7V3PSA7_UNCW3</name>
<dbReference type="AlphaFoldDB" id="A0A7V3PSA7"/>
<sequence>MGKRLYLTRCRQLSIMKFVPSRVFANRGFTLVELLVVISVIGILLAFFVPTMISRVTTNARRTATLQEMNVIREAIMGNPDLRIGGEVAGYGFKQDVGRLPRDLVELVTKNPFEGIYAQRMYVGKETLPSWDPYIQKGWNGPYLREDGEMGYLYDAWGTEYKYWIENNETLGLKSAGPDGLFWGQPGAVKDDDIKVRF</sequence>
<evidence type="ECO:0000256" key="1">
    <source>
        <dbReference type="SAM" id="Phobius"/>
    </source>
</evidence>
<dbReference type="SUPFAM" id="SSF54523">
    <property type="entry name" value="Pili subunits"/>
    <property type="match status" value="1"/>
</dbReference>
<dbReference type="Gene3D" id="3.30.700.10">
    <property type="entry name" value="Glycoprotein, Type 4 Pilin"/>
    <property type="match status" value="2"/>
</dbReference>
<accession>A0A7V3PSA7</accession>
<dbReference type="EMBL" id="DTMZ01000005">
    <property type="protein sequence ID" value="HGD12576.1"/>
    <property type="molecule type" value="Genomic_DNA"/>
</dbReference>
<gene>
    <name evidence="2" type="ORF">ENX16_00610</name>
</gene>
<evidence type="ECO:0000313" key="2">
    <source>
        <dbReference type="EMBL" id="HGD12576.1"/>
    </source>
</evidence>
<protein>
    <submittedName>
        <fullName evidence="2">Prepilin-type N-terminal cleavage/methylation domain-containing protein</fullName>
    </submittedName>
</protein>
<comment type="caution">
    <text evidence="2">The sequence shown here is derived from an EMBL/GenBank/DDBJ whole genome shotgun (WGS) entry which is preliminary data.</text>
</comment>
<dbReference type="PROSITE" id="PS00409">
    <property type="entry name" value="PROKAR_NTER_METHYL"/>
    <property type="match status" value="1"/>
</dbReference>
<feature type="transmembrane region" description="Helical" evidence="1">
    <location>
        <begin position="31"/>
        <end position="53"/>
    </location>
</feature>
<dbReference type="NCBIfam" id="TIGR02532">
    <property type="entry name" value="IV_pilin_GFxxxE"/>
    <property type="match status" value="1"/>
</dbReference>
<dbReference type="InterPro" id="IPR012902">
    <property type="entry name" value="N_methyl_site"/>
</dbReference>
<keyword evidence="1" id="KW-0472">Membrane</keyword>
<dbReference type="InterPro" id="IPR045584">
    <property type="entry name" value="Pilin-like"/>
</dbReference>